<comment type="caution">
    <text evidence="1">The sequence shown here is derived from an EMBL/GenBank/DDBJ whole genome shotgun (WGS) entry which is preliminary data.</text>
</comment>
<gene>
    <name evidence="1" type="ORF">BJY28_003084</name>
</gene>
<dbReference type="InterPro" id="IPR036563">
    <property type="entry name" value="MoaE_sf"/>
</dbReference>
<dbReference type="EC" id="2.8.1.12" evidence="1"/>
<dbReference type="InterPro" id="IPR003448">
    <property type="entry name" value="Mopterin_biosynth_MoaE"/>
</dbReference>
<dbReference type="Pfam" id="PF02391">
    <property type="entry name" value="MoaE"/>
    <property type="match status" value="1"/>
</dbReference>
<dbReference type="GO" id="GO:0006777">
    <property type="term" value="P:Mo-molybdopterin cofactor biosynthetic process"/>
    <property type="evidence" value="ECO:0007669"/>
    <property type="project" value="InterPro"/>
</dbReference>
<dbReference type="SUPFAM" id="SSF54690">
    <property type="entry name" value="Molybdopterin synthase subunit MoaE"/>
    <property type="match status" value="1"/>
</dbReference>
<dbReference type="Proteomes" id="UP000592181">
    <property type="component" value="Unassembled WGS sequence"/>
</dbReference>
<dbReference type="PANTHER" id="PTHR23404">
    <property type="entry name" value="MOLYBDOPTERIN SYNTHASE RELATED"/>
    <property type="match status" value="1"/>
</dbReference>
<keyword evidence="1" id="KW-0808">Transferase</keyword>
<sequence length="124" mass="13366">MGSTQHGAVATFVGVVRDHDPEADGEVVALDYSAHPEAPQILERVVRDVLARYDHDDAATVAAAHRTGHLAVGDLALVVCVGSAHRALAFDVCREVVEEIKRELPVWKKQHQADGAHVWSGLTC</sequence>
<dbReference type="CDD" id="cd00756">
    <property type="entry name" value="MoaE"/>
    <property type="match status" value="1"/>
</dbReference>
<protein>
    <submittedName>
        <fullName evidence="1">Molybdopterin synthase catalytic subunit</fullName>
        <ecNumber evidence="1">2.8.1.12</ecNumber>
    </submittedName>
</protein>
<name>A0A852XJ71_9MICO</name>
<dbReference type="GO" id="GO:0030366">
    <property type="term" value="F:molybdopterin synthase activity"/>
    <property type="evidence" value="ECO:0007669"/>
    <property type="project" value="UniProtKB-EC"/>
</dbReference>
<dbReference type="Gene3D" id="3.90.1170.40">
    <property type="entry name" value="Molybdopterin biosynthesis MoaE subunit"/>
    <property type="match status" value="1"/>
</dbReference>
<dbReference type="EMBL" id="JACBZX010000001">
    <property type="protein sequence ID" value="NYG38615.1"/>
    <property type="molecule type" value="Genomic_DNA"/>
</dbReference>
<reference evidence="1 2" key="1">
    <citation type="submission" date="2020-07" db="EMBL/GenBank/DDBJ databases">
        <title>Sequencing the genomes of 1000 actinobacteria strains.</title>
        <authorList>
            <person name="Klenk H.-P."/>
        </authorList>
    </citation>
    <scope>NUCLEOTIDE SEQUENCE [LARGE SCALE GENOMIC DNA]</scope>
    <source>
        <strain evidence="1 2">DSM 24723</strain>
    </source>
</reference>
<evidence type="ECO:0000313" key="1">
    <source>
        <dbReference type="EMBL" id="NYG38615.1"/>
    </source>
</evidence>
<proteinExistence type="predicted"/>
<accession>A0A852XJ71</accession>
<keyword evidence="2" id="KW-1185">Reference proteome</keyword>
<dbReference type="AlphaFoldDB" id="A0A852XJ71"/>
<organism evidence="1 2">
    <name type="scientific">Janibacter alkaliphilus</name>
    <dbReference type="NCBI Taxonomy" id="1069963"/>
    <lineage>
        <taxon>Bacteria</taxon>
        <taxon>Bacillati</taxon>
        <taxon>Actinomycetota</taxon>
        <taxon>Actinomycetes</taxon>
        <taxon>Micrococcales</taxon>
        <taxon>Intrasporangiaceae</taxon>
        <taxon>Janibacter</taxon>
    </lineage>
</organism>
<evidence type="ECO:0000313" key="2">
    <source>
        <dbReference type="Proteomes" id="UP000592181"/>
    </source>
</evidence>